<dbReference type="Pfam" id="PF04313">
    <property type="entry name" value="HSDR_N"/>
    <property type="match status" value="1"/>
</dbReference>
<dbReference type="Proteomes" id="UP000077623">
    <property type="component" value="Unassembled WGS sequence"/>
</dbReference>
<evidence type="ECO:0000259" key="12">
    <source>
        <dbReference type="PROSITE" id="PS51192"/>
    </source>
</evidence>
<dbReference type="SUPFAM" id="SSF52540">
    <property type="entry name" value="P-loop containing nucleoside triphosphate hydrolases"/>
    <property type="match status" value="2"/>
</dbReference>
<dbReference type="GO" id="GO:0003677">
    <property type="term" value="F:DNA binding"/>
    <property type="evidence" value="ECO:0007669"/>
    <property type="project" value="UniProtKB-KW"/>
</dbReference>
<dbReference type="GO" id="GO:0009035">
    <property type="term" value="F:type I site-specific deoxyribonuclease activity"/>
    <property type="evidence" value="ECO:0007669"/>
    <property type="project" value="UniProtKB-EC"/>
</dbReference>
<dbReference type="GO" id="GO:0009307">
    <property type="term" value="P:DNA restriction-modification system"/>
    <property type="evidence" value="ECO:0007669"/>
    <property type="project" value="UniProtKB-KW"/>
</dbReference>
<accession>A0A1A9QGG1</accession>
<dbReference type="NCBIfam" id="TIGR00348">
    <property type="entry name" value="hsdR"/>
    <property type="match status" value="1"/>
</dbReference>
<organism evidence="13 14">
    <name type="scientific">Candidatus Mycoplasma haematobovis</name>
    <dbReference type="NCBI Taxonomy" id="432608"/>
    <lineage>
        <taxon>Bacteria</taxon>
        <taxon>Bacillati</taxon>
        <taxon>Mycoplasmatota</taxon>
        <taxon>Mollicutes</taxon>
        <taxon>Mycoplasmataceae</taxon>
        <taxon>Mycoplasma</taxon>
    </lineage>
</organism>
<dbReference type="InterPro" id="IPR014001">
    <property type="entry name" value="Helicase_ATP-bd"/>
</dbReference>
<comment type="catalytic activity">
    <reaction evidence="1 11">
        <text>Endonucleolytic cleavage of DNA to give random double-stranded fragments with terminal 5'-phosphates, ATP is simultaneously hydrolyzed.</text>
        <dbReference type="EC" id="3.1.21.3"/>
    </reaction>
</comment>
<evidence type="ECO:0000256" key="2">
    <source>
        <dbReference type="ARBA" id="ARBA00008598"/>
    </source>
</evidence>
<dbReference type="Gene3D" id="3.90.1570.50">
    <property type="match status" value="1"/>
</dbReference>
<keyword evidence="5 11" id="KW-0547">Nucleotide-binding</keyword>
<dbReference type="STRING" id="432608.A6V39_05670"/>
<comment type="caution">
    <text evidence="13">The sequence shown here is derived from an EMBL/GenBank/DDBJ whole genome shotgun (WGS) entry which is preliminary data.</text>
</comment>
<dbReference type="InterPro" id="IPR040980">
    <property type="entry name" value="SWI2_SNF2"/>
</dbReference>
<evidence type="ECO:0000256" key="11">
    <source>
        <dbReference type="RuleBase" id="RU364115"/>
    </source>
</evidence>
<keyword evidence="6 11" id="KW-0680">Restriction system</keyword>
<dbReference type="AlphaFoldDB" id="A0A1A9QGG1"/>
<evidence type="ECO:0000256" key="10">
    <source>
        <dbReference type="ARBA" id="ARBA00023125"/>
    </source>
</evidence>
<reference evidence="14" key="1">
    <citation type="submission" date="2016-04" db="EMBL/GenBank/DDBJ databases">
        <authorList>
            <person name="Quiroz-Castaneda R.E."/>
            <person name="Martinez-Ocampo F."/>
        </authorList>
    </citation>
    <scope>NUCLEOTIDE SEQUENCE [LARGE SCALE GENOMIC DNA]</scope>
    <source>
        <strain evidence="14">INIFAP01</strain>
    </source>
</reference>
<evidence type="ECO:0000256" key="7">
    <source>
        <dbReference type="ARBA" id="ARBA00022759"/>
    </source>
</evidence>
<dbReference type="CDD" id="cd22332">
    <property type="entry name" value="HsdR_N"/>
    <property type="match status" value="1"/>
</dbReference>
<dbReference type="InterPro" id="IPR027417">
    <property type="entry name" value="P-loop_NTPase"/>
</dbReference>
<dbReference type="InterPro" id="IPR007409">
    <property type="entry name" value="Restrct_endonuc_type1_HsdR_N"/>
</dbReference>
<dbReference type="Gene3D" id="3.40.50.300">
    <property type="entry name" value="P-loop containing nucleotide triphosphate hydrolases"/>
    <property type="match status" value="2"/>
</dbReference>
<dbReference type="SMART" id="SM00487">
    <property type="entry name" value="DEXDc"/>
    <property type="match status" value="1"/>
</dbReference>
<evidence type="ECO:0000256" key="6">
    <source>
        <dbReference type="ARBA" id="ARBA00022747"/>
    </source>
</evidence>
<comment type="function">
    <text evidence="11">Subunit R is required for both nuclease and ATPase activities, but not for modification.</text>
</comment>
<name>A0A1A9QGG1_9MOLU</name>
<dbReference type="InterPro" id="IPR055180">
    <property type="entry name" value="HsdR_RecA-like_helicase_dom_2"/>
</dbReference>
<proteinExistence type="inferred from homology"/>
<comment type="subunit">
    <text evidence="3 11">The type I restriction/modification system is composed of three polypeptides R, M and S.</text>
</comment>
<dbReference type="Pfam" id="PF18766">
    <property type="entry name" value="SWI2_SNF2"/>
    <property type="match status" value="1"/>
</dbReference>
<keyword evidence="7" id="KW-0255">Endonuclease</keyword>
<dbReference type="GO" id="GO:0005524">
    <property type="term" value="F:ATP binding"/>
    <property type="evidence" value="ECO:0007669"/>
    <property type="project" value="UniProtKB-KW"/>
</dbReference>
<dbReference type="EMBL" id="LWUJ01000002">
    <property type="protein sequence ID" value="OAL10810.1"/>
    <property type="molecule type" value="Genomic_DNA"/>
</dbReference>
<comment type="similarity">
    <text evidence="2 11">Belongs to the HsdR family.</text>
</comment>
<feature type="domain" description="Helicase ATP-binding" evidence="12">
    <location>
        <begin position="279"/>
        <end position="441"/>
    </location>
</feature>
<dbReference type="InterPro" id="IPR004473">
    <property type="entry name" value="Restrct_endonuc_typeI_HsdR"/>
</dbReference>
<evidence type="ECO:0000313" key="14">
    <source>
        <dbReference type="Proteomes" id="UP000077623"/>
    </source>
</evidence>
<keyword evidence="8 11" id="KW-0378">Hydrolase</keyword>
<evidence type="ECO:0000256" key="3">
    <source>
        <dbReference type="ARBA" id="ARBA00011296"/>
    </source>
</evidence>
<protein>
    <recommendedName>
        <fullName evidence="11">Type I restriction enzyme endonuclease subunit</fullName>
        <shortName evidence="11">R protein</shortName>
        <ecNumber evidence="11">3.1.21.3</ecNumber>
    </recommendedName>
</protein>
<keyword evidence="4" id="KW-0540">Nuclease</keyword>
<dbReference type="Pfam" id="PF22679">
    <property type="entry name" value="T1R_D3-like"/>
    <property type="match status" value="1"/>
</dbReference>
<evidence type="ECO:0000256" key="5">
    <source>
        <dbReference type="ARBA" id="ARBA00022741"/>
    </source>
</evidence>
<evidence type="ECO:0000313" key="13">
    <source>
        <dbReference type="EMBL" id="OAL10810.1"/>
    </source>
</evidence>
<dbReference type="RefSeq" id="WP_187149630.1">
    <property type="nucleotide sequence ID" value="NZ_LWUJ01000002.1"/>
</dbReference>
<dbReference type="PANTHER" id="PTHR30195">
    <property type="entry name" value="TYPE I SITE-SPECIFIC DEOXYRIBONUCLEASE PROTEIN SUBUNIT M AND R"/>
    <property type="match status" value="1"/>
</dbReference>
<dbReference type="REBASE" id="159335">
    <property type="entry name" value="MhaP01ORF5675P"/>
</dbReference>
<dbReference type="PROSITE" id="PS51192">
    <property type="entry name" value="HELICASE_ATP_BIND_1"/>
    <property type="match status" value="1"/>
</dbReference>
<dbReference type="EC" id="3.1.21.3" evidence="11"/>
<dbReference type="InterPro" id="IPR051268">
    <property type="entry name" value="Type-I_R_enzyme_R_subunit"/>
</dbReference>
<evidence type="ECO:0000256" key="4">
    <source>
        <dbReference type="ARBA" id="ARBA00022722"/>
    </source>
</evidence>
<gene>
    <name evidence="13" type="ORF">A6V39_05670</name>
</gene>
<evidence type="ECO:0000256" key="8">
    <source>
        <dbReference type="ARBA" id="ARBA00022801"/>
    </source>
</evidence>
<keyword evidence="10 11" id="KW-0238">DNA-binding</keyword>
<evidence type="ECO:0000256" key="9">
    <source>
        <dbReference type="ARBA" id="ARBA00022840"/>
    </source>
</evidence>
<keyword evidence="14" id="KW-1185">Reference proteome</keyword>
<dbReference type="PANTHER" id="PTHR30195:SF15">
    <property type="entry name" value="TYPE I RESTRICTION ENZYME HINDI ENDONUCLEASE SUBUNIT"/>
    <property type="match status" value="1"/>
</dbReference>
<keyword evidence="9 11" id="KW-0067">ATP-binding</keyword>
<evidence type="ECO:0000256" key="1">
    <source>
        <dbReference type="ARBA" id="ARBA00000851"/>
    </source>
</evidence>
<sequence length="1039" mass="122029">MDSDYSEKELVEKSALNLLEHELGWTIRRATEVSRWRGSEKSPLLIDDLFSALRRLNPWINDVQIIEIINKLEEGNFNKFNLRNNRNKYYLIRDGINVTVKKQGIFEQRRAILIDFSNSENNLFTAVSQLHIKGSYIEYLCKPDLLGFVNGLPLLFMEFKAHKVDVQGAYSVNYLKYLEQIPQLFAYNAFCVFSNGLNTKIGEVGSKYEFFKDWQRLTEDAPRDTKIENLLRGVCDKDNFLDLFENFILFSESNNNISKIVARNHQFLGVNLAFESYRRRHANQGRLGTFWHTQGSGKSYSMMFFAEKIRRKCGGSPVFVILTDRRELDKQIYDTFVSCGVLGGDNNCIVENKKDLEKKLREKHSYVFSLIHKFGNADFTPIESDKEIIIIADEAHRTQYGEMSEAMYRFLPTASRIGFTGTPLLHDEQITARYFGDYISQYDFLRAIEDKVTVPLIYENRACKNQNIVNPEINIDVTSLLEEPNLTLEEKNNLQKRITQNKYLWMMEDRLRKNAQDFVTYYSAKLDLGKALYVCLNRKACVLMKNYVKEYWNKEKQNLIDSLPKQADSEREVIEKRIRLMDETDFEIVVSNDVFDEEEIFSVYGSNIEIPERKEKEKSVEDRFKDKDDNLRVVFVCAMWLTGFDVPCLSFLFLDKPLKAHTLMQAIARPNRMYVGKKYGVIVDYMNCFAALADALKQWSAVHKRALITTSSTKEIAQKVVALIDEIEIFLKEQGIFLDKFINEKDREIKKELLSDSKEILLRGDIKDKFDRYYWQLINEFKYILRQDLSEIYRDKFTTIKAIYEQLHARSSRVSKDDLITKLFAIIQKYVKSDVNKENYSKEISNTEIKLISSLVIDSNRQRSVVNEIRESFEADLKKAVDLNPSVFNLFNEYNKLIEEWNKAIDPDKLEELFPQILGIVFQKWKKEQFRHKEEGFSNVQSLAIYDICKEWSSEEILQRLKDFCESFFFSIREQISNTHDLFEKESTKSELLSFIKESLFVHCPCKLTEQALFTLREALFSYLFNIYQKNLLYFEPQI</sequence>